<evidence type="ECO:0000256" key="4">
    <source>
        <dbReference type="ARBA" id="ARBA00022777"/>
    </source>
</evidence>
<dbReference type="EC" id="2.7.1.144" evidence="7"/>
<dbReference type="NCBIfam" id="TIGR03828">
    <property type="entry name" value="pfkB"/>
    <property type="match status" value="1"/>
</dbReference>
<keyword evidence="5 7" id="KW-0067">ATP-binding</keyword>
<dbReference type="PIRSF" id="PIRSF000535">
    <property type="entry name" value="1PFK/6PFK/LacC"/>
    <property type="match status" value="1"/>
</dbReference>
<keyword evidence="2 7" id="KW-0808">Transferase</keyword>
<comment type="similarity">
    <text evidence="1">Belongs to the carbohydrate kinase pfkB family.</text>
</comment>
<evidence type="ECO:0000256" key="3">
    <source>
        <dbReference type="ARBA" id="ARBA00022741"/>
    </source>
</evidence>
<protein>
    <recommendedName>
        <fullName evidence="7">Tagatose-6-phosphate kinase</fullName>
        <ecNumber evidence="7">2.7.1.144</ecNumber>
    </recommendedName>
</protein>
<dbReference type="GO" id="GO:2001059">
    <property type="term" value="P:D-tagatose 6-phosphate catabolic process"/>
    <property type="evidence" value="ECO:0007669"/>
    <property type="project" value="UniProtKB-UniPathway"/>
</dbReference>
<dbReference type="Gene3D" id="3.40.1190.20">
    <property type="match status" value="1"/>
</dbReference>
<organism evidence="10 11">
    <name type="scientific">Clostridium amylolyticum</name>
    <dbReference type="NCBI Taxonomy" id="1121298"/>
    <lineage>
        <taxon>Bacteria</taxon>
        <taxon>Bacillati</taxon>
        <taxon>Bacillota</taxon>
        <taxon>Clostridia</taxon>
        <taxon>Eubacteriales</taxon>
        <taxon>Clostridiaceae</taxon>
        <taxon>Clostridium</taxon>
    </lineage>
</organism>
<evidence type="ECO:0000256" key="2">
    <source>
        <dbReference type="ARBA" id="ARBA00022679"/>
    </source>
</evidence>
<comment type="function">
    <text evidence="8">Catalyzes the ATP-dependent phosphorylation of fructose-l-phosphate to fructose-l,6-bisphosphate.</text>
</comment>
<accession>A0A1M6FKI3</accession>
<dbReference type="CDD" id="cd01164">
    <property type="entry name" value="FruK_PfkB_like"/>
    <property type="match status" value="1"/>
</dbReference>
<evidence type="ECO:0000256" key="6">
    <source>
        <dbReference type="ARBA" id="ARBA00047745"/>
    </source>
</evidence>
<dbReference type="PROSITE" id="PS00584">
    <property type="entry name" value="PFKB_KINASES_2"/>
    <property type="match status" value="1"/>
</dbReference>
<evidence type="ECO:0000256" key="5">
    <source>
        <dbReference type="ARBA" id="ARBA00022840"/>
    </source>
</evidence>
<dbReference type="GO" id="GO:0005524">
    <property type="term" value="F:ATP binding"/>
    <property type="evidence" value="ECO:0007669"/>
    <property type="project" value="UniProtKB-UniRule"/>
</dbReference>
<evidence type="ECO:0000313" key="11">
    <source>
        <dbReference type="Proteomes" id="UP000184080"/>
    </source>
</evidence>
<evidence type="ECO:0000259" key="9">
    <source>
        <dbReference type="Pfam" id="PF00294"/>
    </source>
</evidence>
<dbReference type="FunFam" id="3.40.1190.20:FF:000001">
    <property type="entry name" value="Phosphofructokinase"/>
    <property type="match status" value="1"/>
</dbReference>
<dbReference type="NCBIfam" id="TIGR03168">
    <property type="entry name" value="1-PFK"/>
    <property type="match status" value="1"/>
</dbReference>
<dbReference type="InterPro" id="IPR029056">
    <property type="entry name" value="Ribokinase-like"/>
</dbReference>
<dbReference type="Proteomes" id="UP000184080">
    <property type="component" value="Unassembled WGS sequence"/>
</dbReference>
<dbReference type="PANTHER" id="PTHR46566:SF2">
    <property type="entry name" value="ATP-DEPENDENT 6-PHOSPHOFRUCTOKINASE ISOZYME 2"/>
    <property type="match status" value="1"/>
</dbReference>
<evidence type="ECO:0000256" key="1">
    <source>
        <dbReference type="ARBA" id="ARBA00005380"/>
    </source>
</evidence>
<keyword evidence="11" id="KW-1185">Reference proteome</keyword>
<dbReference type="GO" id="GO:0016052">
    <property type="term" value="P:carbohydrate catabolic process"/>
    <property type="evidence" value="ECO:0007669"/>
    <property type="project" value="UniProtKB-ARBA"/>
</dbReference>
<dbReference type="InterPro" id="IPR017583">
    <property type="entry name" value="Tagatose/fructose_Pkinase"/>
</dbReference>
<dbReference type="InterPro" id="IPR022463">
    <property type="entry name" value="1-PFruKinase"/>
</dbReference>
<dbReference type="UniPathway" id="UPA00704">
    <property type="reaction ID" value="UER00715"/>
</dbReference>
<comment type="similarity">
    <text evidence="7">Belongs to the carbohydrate kinase PfkB family. LacC subfamily.</text>
</comment>
<comment type="pathway">
    <text evidence="7">Carbohydrate metabolism; D-tagatose 6-phosphate degradation; D-glyceraldehyde 3-phosphate and glycerone phosphate from D-tagatose 6-phosphate: step 1/2.</text>
</comment>
<dbReference type="GO" id="GO:0044281">
    <property type="term" value="P:small molecule metabolic process"/>
    <property type="evidence" value="ECO:0007669"/>
    <property type="project" value="UniProtKB-ARBA"/>
</dbReference>
<dbReference type="PANTHER" id="PTHR46566">
    <property type="entry name" value="1-PHOSPHOFRUCTOKINASE-RELATED"/>
    <property type="match status" value="1"/>
</dbReference>
<dbReference type="RefSeq" id="WP_073005991.1">
    <property type="nucleotide sequence ID" value="NZ_FQZO01000002.1"/>
</dbReference>
<dbReference type="GO" id="GO:0005988">
    <property type="term" value="P:lactose metabolic process"/>
    <property type="evidence" value="ECO:0007669"/>
    <property type="project" value="UniProtKB-KW"/>
</dbReference>
<dbReference type="GO" id="GO:0005829">
    <property type="term" value="C:cytosol"/>
    <property type="evidence" value="ECO:0007669"/>
    <property type="project" value="TreeGrafter"/>
</dbReference>
<feature type="domain" description="Carbohydrate kinase PfkB" evidence="9">
    <location>
        <begin position="14"/>
        <end position="298"/>
    </location>
</feature>
<sequence length="318" mass="33999">MKPSQQTKIITITLNPAIDKTVEINDFKIGSVNRVSSIRVDAGGKGINVSKVVKSLGGESRALGILAGKNGEFIKAYLDSLNIENEFVFIQGETRTNLKIIDNTNHSNTDINEPGSVVAAEDLAKVEESIFGAIKDEAILVLSGSTPAGVPKDIYGTWIKRARQLGAKVILDADGELLKEGLKAGPYLIKPNIHELEGLCGKKLESLEEVVKAAQKLHEYGVERIVVSLGGDGALFIDKDKIVRSEGLKVPVKSTVGAGDSMVAALAIASEKGYSMEETVLLATAVSAANVMTSGTQPAELKDILELKKKVKFEYIKL</sequence>
<reference evidence="10 11" key="1">
    <citation type="submission" date="2016-11" db="EMBL/GenBank/DDBJ databases">
        <authorList>
            <person name="Jaros S."/>
            <person name="Januszkiewicz K."/>
            <person name="Wedrychowicz H."/>
        </authorList>
    </citation>
    <scope>NUCLEOTIDE SEQUENCE [LARGE SCALE GENOMIC DNA]</scope>
    <source>
        <strain evidence="10 11">DSM 21864</strain>
    </source>
</reference>
<name>A0A1M6FKI3_9CLOT</name>
<dbReference type="SUPFAM" id="SSF53613">
    <property type="entry name" value="Ribokinase-like"/>
    <property type="match status" value="1"/>
</dbReference>
<keyword evidence="7" id="KW-0423">Lactose metabolism</keyword>
<dbReference type="InterPro" id="IPR002173">
    <property type="entry name" value="Carboh/pur_kinase_PfkB_CS"/>
</dbReference>
<comment type="catalytic activity">
    <reaction evidence="6 8">
        <text>beta-D-fructose 1-phosphate + ATP = beta-D-fructose 1,6-bisphosphate + ADP + H(+)</text>
        <dbReference type="Rhea" id="RHEA:14213"/>
        <dbReference type="ChEBI" id="CHEBI:15378"/>
        <dbReference type="ChEBI" id="CHEBI:30616"/>
        <dbReference type="ChEBI" id="CHEBI:32966"/>
        <dbReference type="ChEBI" id="CHEBI:138881"/>
        <dbReference type="ChEBI" id="CHEBI:456216"/>
        <dbReference type="EC" id="2.7.1.56"/>
    </reaction>
</comment>
<evidence type="ECO:0000256" key="7">
    <source>
        <dbReference type="PIRNR" id="PIRNR000535"/>
    </source>
</evidence>
<gene>
    <name evidence="10" type="ORF">SAMN05444401_1981</name>
</gene>
<dbReference type="GO" id="GO:0009024">
    <property type="term" value="F:tagatose-6-phosphate kinase activity"/>
    <property type="evidence" value="ECO:0007669"/>
    <property type="project" value="UniProtKB-EC"/>
</dbReference>
<proteinExistence type="inferred from homology"/>
<comment type="catalytic activity">
    <reaction evidence="7">
        <text>D-tagatofuranose 6-phosphate + ATP = D-tagatofuranose 1,6-bisphosphate + ADP + H(+)</text>
        <dbReference type="Rhea" id="RHEA:12420"/>
        <dbReference type="ChEBI" id="CHEBI:15378"/>
        <dbReference type="ChEBI" id="CHEBI:30616"/>
        <dbReference type="ChEBI" id="CHEBI:58694"/>
        <dbReference type="ChEBI" id="CHEBI:58695"/>
        <dbReference type="ChEBI" id="CHEBI:456216"/>
        <dbReference type="EC" id="2.7.1.144"/>
    </reaction>
</comment>
<dbReference type="GO" id="GO:0008662">
    <property type="term" value="F:1-phosphofructokinase activity"/>
    <property type="evidence" value="ECO:0007669"/>
    <property type="project" value="UniProtKB-UniRule"/>
</dbReference>
<dbReference type="EMBL" id="FQZO01000002">
    <property type="protein sequence ID" value="SHI98231.1"/>
    <property type="molecule type" value="Genomic_DNA"/>
</dbReference>
<dbReference type="Pfam" id="PF00294">
    <property type="entry name" value="PfkB"/>
    <property type="match status" value="1"/>
</dbReference>
<dbReference type="AlphaFoldDB" id="A0A1M6FKI3"/>
<evidence type="ECO:0000313" key="10">
    <source>
        <dbReference type="EMBL" id="SHI98231.1"/>
    </source>
</evidence>
<keyword evidence="4 8" id="KW-0418">Kinase</keyword>
<evidence type="ECO:0000256" key="8">
    <source>
        <dbReference type="RuleBase" id="RU369061"/>
    </source>
</evidence>
<keyword evidence="3 7" id="KW-0547">Nucleotide-binding</keyword>
<dbReference type="STRING" id="1121298.SAMN05444401_1981"/>
<dbReference type="OrthoDB" id="9801219at2"/>
<dbReference type="InterPro" id="IPR011611">
    <property type="entry name" value="PfkB_dom"/>
</dbReference>